<name>A0A943D9P9_9FIRM</name>
<organism evidence="4 5">
    <name type="scientific">Subdoligranulum variabile</name>
    <dbReference type="NCBI Taxonomy" id="214851"/>
    <lineage>
        <taxon>Bacteria</taxon>
        <taxon>Bacillati</taxon>
        <taxon>Bacillota</taxon>
        <taxon>Clostridia</taxon>
        <taxon>Eubacteriales</taxon>
        <taxon>Oscillospiraceae</taxon>
        <taxon>Subdoligranulum</taxon>
    </lineage>
</organism>
<dbReference type="InterPro" id="IPR000086">
    <property type="entry name" value="NUDIX_hydrolase_dom"/>
</dbReference>
<dbReference type="AlphaFoldDB" id="A0A943D9P9"/>
<dbReference type="Gene3D" id="3.90.79.10">
    <property type="entry name" value="Nucleoside Triphosphate Pyrophosphohydrolase"/>
    <property type="match status" value="1"/>
</dbReference>
<dbReference type="PROSITE" id="PS00893">
    <property type="entry name" value="NUDIX_BOX"/>
    <property type="match status" value="1"/>
</dbReference>
<evidence type="ECO:0000313" key="4">
    <source>
        <dbReference type="EMBL" id="MBS5331440.1"/>
    </source>
</evidence>
<feature type="domain" description="Nudix hydrolase" evidence="3">
    <location>
        <begin position="17"/>
        <end position="68"/>
    </location>
</feature>
<dbReference type="PANTHER" id="PTHR43736:SF1">
    <property type="entry name" value="DIHYDRONEOPTERIN TRIPHOSPHATE DIPHOSPHATASE"/>
    <property type="match status" value="1"/>
</dbReference>
<dbReference type="InterPro" id="IPR015797">
    <property type="entry name" value="NUDIX_hydrolase-like_dom_sf"/>
</dbReference>
<dbReference type="InterPro" id="IPR014078">
    <property type="entry name" value="Nudix_YtkD"/>
</dbReference>
<comment type="similarity">
    <text evidence="1">Belongs to the Nudix hydrolase family.</text>
</comment>
<comment type="caution">
    <text evidence="4">The sequence shown here is derived from an EMBL/GenBank/DDBJ whole genome shotgun (WGS) entry which is preliminary data.</text>
</comment>
<protein>
    <submittedName>
        <fullName evidence="4">NUDIX domain-containing protein</fullName>
    </submittedName>
</protein>
<dbReference type="GO" id="GO:0016787">
    <property type="term" value="F:hydrolase activity"/>
    <property type="evidence" value="ECO:0007669"/>
    <property type="project" value="UniProtKB-KW"/>
</dbReference>
<dbReference type="EMBL" id="JAGZGG010000004">
    <property type="protein sequence ID" value="MBS5331440.1"/>
    <property type="molecule type" value="Genomic_DNA"/>
</dbReference>
<dbReference type="InterPro" id="IPR020084">
    <property type="entry name" value="NUDIX_hydrolase_CS"/>
</dbReference>
<sequence>MVEVKFYDNIADELLKFAVIISKTDNKWVFCKHKERETYEVPGGHREPGESIFETAKRELQEETGAIDFKIEPICVYSVKGKTRVNENIDDETFGMLFIADISSFVELHCEIEKILISDKLVDNWTYPLIQPILIEEAKKRGFI</sequence>
<reference evidence="4" key="1">
    <citation type="submission" date="2021-02" db="EMBL/GenBank/DDBJ databases">
        <title>Infant gut strain persistence is associated with maternal origin, phylogeny, and functional potential including surface adhesion and iron acquisition.</title>
        <authorList>
            <person name="Lou Y.C."/>
        </authorList>
    </citation>
    <scope>NUCLEOTIDE SEQUENCE</scope>
    <source>
        <strain evidence="4">L3_101_000M1_dasL3_101_000M1_concoct_87</strain>
    </source>
</reference>
<dbReference type="SUPFAM" id="SSF55811">
    <property type="entry name" value="Nudix"/>
    <property type="match status" value="1"/>
</dbReference>
<evidence type="ECO:0000259" key="3">
    <source>
        <dbReference type="Pfam" id="PF00293"/>
    </source>
</evidence>
<evidence type="ECO:0000313" key="5">
    <source>
        <dbReference type="Proteomes" id="UP000759273"/>
    </source>
</evidence>
<dbReference type="Proteomes" id="UP000759273">
    <property type="component" value="Unassembled WGS sequence"/>
</dbReference>
<dbReference type="Pfam" id="PF00293">
    <property type="entry name" value="NUDIX"/>
    <property type="match status" value="1"/>
</dbReference>
<keyword evidence="2" id="KW-0378">Hydrolase</keyword>
<dbReference type="CDD" id="cd04665">
    <property type="entry name" value="NUDIX_RppH"/>
    <property type="match status" value="1"/>
</dbReference>
<evidence type="ECO:0000256" key="1">
    <source>
        <dbReference type="ARBA" id="ARBA00005582"/>
    </source>
</evidence>
<evidence type="ECO:0000256" key="2">
    <source>
        <dbReference type="ARBA" id="ARBA00022801"/>
    </source>
</evidence>
<dbReference type="PANTHER" id="PTHR43736">
    <property type="entry name" value="ADP-RIBOSE PYROPHOSPHATASE"/>
    <property type="match status" value="1"/>
</dbReference>
<proteinExistence type="inferred from homology"/>
<gene>
    <name evidence="4" type="ORF">KHY36_02795</name>
</gene>
<accession>A0A943D9P9</accession>